<dbReference type="EMBL" id="JBFDAA010000016">
    <property type="protein sequence ID" value="KAL1117474.1"/>
    <property type="molecule type" value="Genomic_DNA"/>
</dbReference>
<keyword evidence="2" id="KW-1185">Reference proteome</keyword>
<dbReference type="Proteomes" id="UP001558652">
    <property type="component" value="Unassembled WGS sequence"/>
</dbReference>
<protein>
    <submittedName>
        <fullName evidence="1">Uncharacterized protein</fullName>
    </submittedName>
</protein>
<dbReference type="InterPro" id="IPR036028">
    <property type="entry name" value="SH3-like_dom_sf"/>
</dbReference>
<accession>A0ABD0Y1V5</accession>
<dbReference type="SUPFAM" id="SSF50044">
    <property type="entry name" value="SH3-domain"/>
    <property type="match status" value="1"/>
</dbReference>
<dbReference type="AlphaFoldDB" id="A0ABD0Y1V5"/>
<evidence type="ECO:0000313" key="1">
    <source>
        <dbReference type="EMBL" id="KAL1117474.1"/>
    </source>
</evidence>
<sequence>MTSKRRNLFEKNTEQETTQIGVCNLSTLCDSARFHGRTENTTTVGNISCRQTFGAPEPEWNDHSHSRWSSYADDSKVLFVIPVEDVSDDMILEDDTGAALIRKGLLNGGTLCDPGGTWYWRYYVQHKLEALLQSRPLPHIPDLGEGGLVGGGGLEAATRWTSKENLLVQEEDDPQLFVALYDFQAAGDNQLSLNKGTVTVSL</sequence>
<comment type="caution">
    <text evidence="1">The sequence shown here is derived from an EMBL/GenBank/DDBJ whole genome shotgun (WGS) entry which is preliminary data.</text>
</comment>
<evidence type="ECO:0000313" key="2">
    <source>
        <dbReference type="Proteomes" id="UP001558652"/>
    </source>
</evidence>
<proteinExistence type="predicted"/>
<gene>
    <name evidence="1" type="ORF">AAG570_004799</name>
</gene>
<name>A0ABD0Y1V5_9HEMI</name>
<organism evidence="1 2">
    <name type="scientific">Ranatra chinensis</name>
    <dbReference type="NCBI Taxonomy" id="642074"/>
    <lineage>
        <taxon>Eukaryota</taxon>
        <taxon>Metazoa</taxon>
        <taxon>Ecdysozoa</taxon>
        <taxon>Arthropoda</taxon>
        <taxon>Hexapoda</taxon>
        <taxon>Insecta</taxon>
        <taxon>Pterygota</taxon>
        <taxon>Neoptera</taxon>
        <taxon>Paraneoptera</taxon>
        <taxon>Hemiptera</taxon>
        <taxon>Heteroptera</taxon>
        <taxon>Panheteroptera</taxon>
        <taxon>Nepomorpha</taxon>
        <taxon>Nepidae</taxon>
        <taxon>Ranatrinae</taxon>
        <taxon>Ranatra</taxon>
    </lineage>
</organism>
<reference evidence="1 2" key="1">
    <citation type="submission" date="2024-07" db="EMBL/GenBank/DDBJ databases">
        <title>Chromosome-level genome assembly of the water stick insect Ranatra chinensis (Heteroptera: Nepidae).</title>
        <authorList>
            <person name="Liu X."/>
        </authorList>
    </citation>
    <scope>NUCLEOTIDE SEQUENCE [LARGE SCALE GENOMIC DNA]</scope>
    <source>
        <strain evidence="1">Cailab_2021Rc</strain>
        <tissue evidence="1">Muscle</tissue>
    </source>
</reference>